<dbReference type="EMBL" id="LMXI01000277">
    <property type="protein sequence ID" value="KRT58751.1"/>
    <property type="molecule type" value="Genomic_DNA"/>
</dbReference>
<dbReference type="PANTHER" id="PTHR35008:SF4">
    <property type="entry name" value="BLL4482 PROTEIN"/>
    <property type="match status" value="1"/>
</dbReference>
<dbReference type="OrthoDB" id="9811281at2"/>
<keyword evidence="12" id="KW-1185">Reference proteome</keyword>
<dbReference type="SUPFAM" id="SSF46626">
    <property type="entry name" value="Cytochrome c"/>
    <property type="match status" value="1"/>
</dbReference>
<dbReference type="GO" id="GO:0009055">
    <property type="term" value="F:electron transfer activity"/>
    <property type="evidence" value="ECO:0007669"/>
    <property type="project" value="InterPro"/>
</dbReference>
<dbReference type="PROSITE" id="PS51007">
    <property type="entry name" value="CYTC"/>
    <property type="match status" value="1"/>
</dbReference>
<keyword evidence="5 6" id="KW-0408">Iron</keyword>
<protein>
    <submittedName>
        <fullName evidence="10">Cytochrome c</fullName>
    </submittedName>
</protein>
<evidence type="ECO:0000313" key="9">
    <source>
        <dbReference type="EMBL" id="KRT54375.1"/>
    </source>
</evidence>
<dbReference type="InterPro" id="IPR009056">
    <property type="entry name" value="Cyt_c-like_dom"/>
</dbReference>
<dbReference type="PRINTS" id="PR00605">
    <property type="entry name" value="CYTCHROMECIC"/>
</dbReference>
<evidence type="ECO:0000313" key="10">
    <source>
        <dbReference type="EMBL" id="KRT58751.1"/>
    </source>
</evidence>
<dbReference type="AlphaFoldDB" id="A0A0T5Z7J5"/>
<feature type="chain" id="PRO_5010437759" evidence="7">
    <location>
        <begin position="19"/>
        <end position="168"/>
    </location>
</feature>
<keyword evidence="2 6" id="KW-0349">Heme</keyword>
<feature type="domain" description="Cytochrome c" evidence="8">
    <location>
        <begin position="50"/>
        <end position="143"/>
    </location>
</feature>
<evidence type="ECO:0000256" key="7">
    <source>
        <dbReference type="SAM" id="SignalP"/>
    </source>
</evidence>
<dbReference type="STRING" id="54398.Ga0074115_10511"/>
<evidence type="ECO:0000256" key="3">
    <source>
        <dbReference type="ARBA" id="ARBA00022723"/>
    </source>
</evidence>
<dbReference type="Proteomes" id="UP000051276">
    <property type="component" value="Unassembled WGS sequence"/>
</dbReference>
<keyword evidence="7" id="KW-0732">Signal</keyword>
<evidence type="ECO:0000256" key="2">
    <source>
        <dbReference type="ARBA" id="ARBA00022617"/>
    </source>
</evidence>
<dbReference type="InterPro" id="IPR051459">
    <property type="entry name" value="Cytochrome_c-type_DH"/>
</dbReference>
<dbReference type="PANTHER" id="PTHR35008">
    <property type="entry name" value="BLL4482 PROTEIN-RELATED"/>
    <property type="match status" value="1"/>
</dbReference>
<name>A0A0T5Z7J5_9GAMM</name>
<dbReference type="InterPro" id="IPR036909">
    <property type="entry name" value="Cyt_c-like_dom_sf"/>
</dbReference>
<evidence type="ECO:0000256" key="1">
    <source>
        <dbReference type="ARBA" id="ARBA00022448"/>
    </source>
</evidence>
<keyword evidence="1" id="KW-0813">Transport</keyword>
<comment type="caution">
    <text evidence="10">The sequence shown here is derived from an EMBL/GenBank/DDBJ whole genome shotgun (WGS) entry which is preliminary data.</text>
</comment>
<dbReference type="GO" id="GO:0020037">
    <property type="term" value="F:heme binding"/>
    <property type="evidence" value="ECO:0007669"/>
    <property type="project" value="InterPro"/>
</dbReference>
<keyword evidence="4" id="KW-0249">Electron transport</keyword>
<accession>A0A0T5Z7J5</accession>
<sequence>MKKRLLGVLLLSSLIGLAGCSDQQNATASVYKQVASPPVSPSVQRWYNQEQVARGNVLFQTNCASCHKPDASGTPNWKEPDAEGKYPPPPLNGTAHTWHHPLSVLHRTVQRGGIPLGGTMPGFADKLNNQQIDDILAWVQTHWSDEIYRVWYERNAQASKSMRPINGG</sequence>
<gene>
    <name evidence="9" type="ORF">Ga0074115_10511</name>
    <name evidence="10" type="ORF">Ga0076813_14175</name>
</gene>
<dbReference type="InterPro" id="IPR008168">
    <property type="entry name" value="Cyt_C_IC"/>
</dbReference>
<dbReference type="GO" id="GO:0005506">
    <property type="term" value="F:iron ion binding"/>
    <property type="evidence" value="ECO:0007669"/>
    <property type="project" value="InterPro"/>
</dbReference>
<proteinExistence type="predicted"/>
<organism evidence="10 11">
    <name type="scientific">endosymbiont of Ridgeia piscesae</name>
    <dbReference type="NCBI Taxonomy" id="54398"/>
    <lineage>
        <taxon>Bacteria</taxon>
        <taxon>Pseudomonadati</taxon>
        <taxon>Pseudomonadota</taxon>
        <taxon>Gammaproteobacteria</taxon>
        <taxon>sulfur-oxidizing symbionts</taxon>
    </lineage>
</organism>
<dbReference type="PROSITE" id="PS51257">
    <property type="entry name" value="PROKAR_LIPOPROTEIN"/>
    <property type="match status" value="1"/>
</dbReference>
<dbReference type="Pfam" id="PF00034">
    <property type="entry name" value="Cytochrom_C"/>
    <property type="match status" value="1"/>
</dbReference>
<dbReference type="EMBL" id="LDXT01000091">
    <property type="protein sequence ID" value="KRT54375.1"/>
    <property type="molecule type" value="Genomic_DNA"/>
</dbReference>
<evidence type="ECO:0000259" key="8">
    <source>
        <dbReference type="PROSITE" id="PS51007"/>
    </source>
</evidence>
<evidence type="ECO:0000313" key="12">
    <source>
        <dbReference type="Proteomes" id="UP000051634"/>
    </source>
</evidence>
<evidence type="ECO:0000256" key="5">
    <source>
        <dbReference type="ARBA" id="ARBA00023004"/>
    </source>
</evidence>
<reference evidence="11 12" key="1">
    <citation type="submission" date="2015-11" db="EMBL/GenBank/DDBJ databases">
        <title>The genome of Candidatus Endoriftia persephone in Ridgeia piscesae and population structure of the North Eastern Pacific vestimentiferan symbionts.</title>
        <authorList>
            <person name="Perez M."/>
            <person name="Juniper K.S."/>
        </authorList>
    </citation>
    <scope>NUCLEOTIDE SEQUENCE [LARGE SCALE GENOMIC DNA]</scope>
    <source>
        <strain evidence="10">Ind10</strain>
        <strain evidence="9">Ind11</strain>
    </source>
</reference>
<keyword evidence="3 6" id="KW-0479">Metal-binding</keyword>
<evidence type="ECO:0000313" key="11">
    <source>
        <dbReference type="Proteomes" id="UP000051276"/>
    </source>
</evidence>
<feature type="signal peptide" evidence="7">
    <location>
        <begin position="1"/>
        <end position="18"/>
    </location>
</feature>
<dbReference type="RefSeq" id="WP_082626922.1">
    <property type="nucleotide sequence ID" value="NZ_KQ556991.1"/>
</dbReference>
<dbReference type="Proteomes" id="UP000051634">
    <property type="component" value="Unassembled WGS sequence"/>
</dbReference>
<dbReference type="Gene3D" id="1.10.760.10">
    <property type="entry name" value="Cytochrome c-like domain"/>
    <property type="match status" value="1"/>
</dbReference>
<evidence type="ECO:0000256" key="4">
    <source>
        <dbReference type="ARBA" id="ARBA00022982"/>
    </source>
</evidence>
<evidence type="ECO:0000256" key="6">
    <source>
        <dbReference type="PROSITE-ProRule" id="PRU00433"/>
    </source>
</evidence>